<evidence type="ECO:0000256" key="11">
    <source>
        <dbReference type="ARBA" id="ARBA00023033"/>
    </source>
</evidence>
<keyword evidence="7" id="KW-0256">Endoplasmic reticulum</keyword>
<evidence type="ECO:0000256" key="12">
    <source>
        <dbReference type="ARBA" id="ARBA00023136"/>
    </source>
</evidence>
<evidence type="ECO:0000256" key="13">
    <source>
        <dbReference type="PIRSR" id="PIRSR602401-1"/>
    </source>
</evidence>
<dbReference type="GO" id="GO:0005789">
    <property type="term" value="C:endoplasmic reticulum membrane"/>
    <property type="evidence" value="ECO:0007669"/>
    <property type="project" value="UniProtKB-SubCell"/>
</dbReference>
<comment type="similarity">
    <text evidence="4 14">Belongs to the cytochrome P450 family.</text>
</comment>
<comment type="caution">
    <text evidence="15">The sequence shown here is derived from an EMBL/GenBank/DDBJ whole genome shotgun (WGS) entry which is preliminary data.</text>
</comment>
<dbReference type="Proteomes" id="UP000466442">
    <property type="component" value="Unassembled WGS sequence"/>
</dbReference>
<dbReference type="CDD" id="cd20628">
    <property type="entry name" value="CYP4"/>
    <property type="match status" value="1"/>
</dbReference>
<dbReference type="PROSITE" id="PS00086">
    <property type="entry name" value="CYTOCHROME_P450"/>
    <property type="match status" value="1"/>
</dbReference>
<evidence type="ECO:0000256" key="5">
    <source>
        <dbReference type="ARBA" id="ARBA00022617"/>
    </source>
</evidence>
<feature type="binding site" description="axial binding residue" evidence="13">
    <location>
        <position position="422"/>
    </location>
    <ligand>
        <name>heme</name>
        <dbReference type="ChEBI" id="CHEBI:30413"/>
    </ligand>
    <ligandPart>
        <name>Fe</name>
        <dbReference type="ChEBI" id="CHEBI:18248"/>
    </ligandPart>
</feature>
<keyword evidence="11 14" id="KW-0503">Monooxygenase</keyword>
<keyword evidence="12" id="KW-0472">Membrane</keyword>
<evidence type="ECO:0000256" key="9">
    <source>
        <dbReference type="ARBA" id="ARBA00023002"/>
    </source>
</evidence>
<keyword evidence="8" id="KW-0492">Microsome</keyword>
<evidence type="ECO:0000256" key="7">
    <source>
        <dbReference type="ARBA" id="ARBA00022824"/>
    </source>
</evidence>
<dbReference type="SUPFAM" id="SSF48264">
    <property type="entry name" value="Cytochrome P450"/>
    <property type="match status" value="1"/>
</dbReference>
<reference evidence="15" key="1">
    <citation type="journal article" date="2021" name="Mol. Ecol. Resour.">
        <title>Apolygus lucorum genome provides insights into omnivorousness and mesophyll feeding.</title>
        <authorList>
            <person name="Liu Y."/>
            <person name="Liu H."/>
            <person name="Wang H."/>
            <person name="Huang T."/>
            <person name="Liu B."/>
            <person name="Yang B."/>
            <person name="Yin L."/>
            <person name="Li B."/>
            <person name="Zhang Y."/>
            <person name="Zhang S."/>
            <person name="Jiang F."/>
            <person name="Zhang X."/>
            <person name="Ren Y."/>
            <person name="Wang B."/>
            <person name="Wang S."/>
            <person name="Lu Y."/>
            <person name="Wu K."/>
            <person name="Fan W."/>
            <person name="Wang G."/>
        </authorList>
    </citation>
    <scope>NUCLEOTIDE SEQUENCE</scope>
    <source>
        <strain evidence="15">12Hb</strain>
    </source>
</reference>
<keyword evidence="9 14" id="KW-0560">Oxidoreductase</keyword>
<dbReference type="InterPro" id="IPR001128">
    <property type="entry name" value="Cyt_P450"/>
</dbReference>
<evidence type="ECO:0000256" key="4">
    <source>
        <dbReference type="ARBA" id="ARBA00010617"/>
    </source>
</evidence>
<comment type="subcellular location">
    <subcellularLocation>
        <location evidence="3">Endoplasmic reticulum membrane</location>
        <topology evidence="3">Peripheral membrane protein</topology>
    </subcellularLocation>
    <subcellularLocation>
        <location evidence="2">Microsome membrane</location>
        <topology evidence="2">Peripheral membrane protein</topology>
    </subcellularLocation>
</comment>
<dbReference type="PRINTS" id="PR00385">
    <property type="entry name" value="P450"/>
</dbReference>
<evidence type="ECO:0000256" key="6">
    <source>
        <dbReference type="ARBA" id="ARBA00022723"/>
    </source>
</evidence>
<dbReference type="InterPro" id="IPR050196">
    <property type="entry name" value="Cytochrome_P450_Monoox"/>
</dbReference>
<evidence type="ECO:0000256" key="2">
    <source>
        <dbReference type="ARBA" id="ARBA00004174"/>
    </source>
</evidence>
<accession>A0A8S9WYA6</accession>
<dbReference type="PANTHER" id="PTHR24291:SF189">
    <property type="entry name" value="CYTOCHROME P450 4C3-RELATED"/>
    <property type="match status" value="1"/>
</dbReference>
<evidence type="ECO:0000313" key="16">
    <source>
        <dbReference type="Proteomes" id="UP000466442"/>
    </source>
</evidence>
<dbReference type="EMBL" id="WIXP02000014">
    <property type="protein sequence ID" value="KAF6200315.1"/>
    <property type="molecule type" value="Genomic_DNA"/>
</dbReference>
<dbReference type="InterPro" id="IPR002401">
    <property type="entry name" value="Cyt_P450_E_grp-I"/>
</dbReference>
<evidence type="ECO:0000256" key="1">
    <source>
        <dbReference type="ARBA" id="ARBA00001971"/>
    </source>
</evidence>
<keyword evidence="6 13" id="KW-0479">Metal-binding</keyword>
<dbReference type="InterPro" id="IPR036396">
    <property type="entry name" value="Cyt_P450_sf"/>
</dbReference>
<dbReference type="OrthoDB" id="1470350at2759"/>
<evidence type="ECO:0000256" key="10">
    <source>
        <dbReference type="ARBA" id="ARBA00023004"/>
    </source>
</evidence>
<dbReference type="GO" id="GO:0004497">
    <property type="term" value="F:monooxygenase activity"/>
    <property type="evidence" value="ECO:0007669"/>
    <property type="project" value="UniProtKB-KW"/>
</dbReference>
<dbReference type="GO" id="GO:0020037">
    <property type="term" value="F:heme binding"/>
    <property type="evidence" value="ECO:0007669"/>
    <property type="project" value="InterPro"/>
</dbReference>
<dbReference type="PRINTS" id="PR00463">
    <property type="entry name" value="EP450I"/>
</dbReference>
<keyword evidence="16" id="KW-1185">Reference proteome</keyword>
<evidence type="ECO:0000313" key="15">
    <source>
        <dbReference type="EMBL" id="KAF6200315.1"/>
    </source>
</evidence>
<keyword evidence="10 13" id="KW-0408">Iron</keyword>
<comment type="cofactor">
    <cofactor evidence="1 13">
        <name>heme</name>
        <dbReference type="ChEBI" id="CHEBI:30413"/>
    </cofactor>
</comment>
<evidence type="ECO:0000256" key="3">
    <source>
        <dbReference type="ARBA" id="ARBA00004406"/>
    </source>
</evidence>
<gene>
    <name evidence="15" type="ORF">GE061_006618</name>
</gene>
<organism evidence="15 16">
    <name type="scientific">Apolygus lucorum</name>
    <name type="common">Small green plant bug</name>
    <name type="synonym">Lygocoris lucorum</name>
    <dbReference type="NCBI Taxonomy" id="248454"/>
    <lineage>
        <taxon>Eukaryota</taxon>
        <taxon>Metazoa</taxon>
        <taxon>Ecdysozoa</taxon>
        <taxon>Arthropoda</taxon>
        <taxon>Hexapoda</taxon>
        <taxon>Insecta</taxon>
        <taxon>Pterygota</taxon>
        <taxon>Neoptera</taxon>
        <taxon>Paraneoptera</taxon>
        <taxon>Hemiptera</taxon>
        <taxon>Heteroptera</taxon>
        <taxon>Panheteroptera</taxon>
        <taxon>Cimicomorpha</taxon>
        <taxon>Miridae</taxon>
        <taxon>Mirini</taxon>
        <taxon>Apolygus</taxon>
    </lineage>
</organism>
<dbReference type="PANTHER" id="PTHR24291">
    <property type="entry name" value="CYTOCHROME P450 FAMILY 4"/>
    <property type="match status" value="1"/>
</dbReference>
<name>A0A8S9WYA6_APOLU</name>
<dbReference type="Gene3D" id="1.10.630.10">
    <property type="entry name" value="Cytochrome P450"/>
    <property type="match status" value="1"/>
</dbReference>
<evidence type="ECO:0008006" key="17">
    <source>
        <dbReference type="Google" id="ProtNLM"/>
    </source>
</evidence>
<sequence>MWLFRKIPGPRFIPLLGVAAEIVQADPSETLSIIQKYAQLYPGILGAYLLGIPVVVLTDPDLIKTILSSKQHVDKGVLYAFFKSWISEGLITSHADKWRVRRKLLNSSFHVKILEDNVGNFWKNASYMVRCMLEKKSTPIKLKEYLSRCTLDIISETAMGVTLNSQKHQNMEYSHAINRTLENILYRGLHPYLKKEWLWGLTRRGYEFNKDVKILQKFTDKVVRERISKYNPKNEVNGNEIDEFTRGKEKKPFLDTLIELKLLHPGSWKTKDIQEEVDTMMFAGHDTSSATTAFAIWMIGLKDEIQEKVYQEQYDIFGDEIREVSTEDLNKMTYLEMVIKETLRRFPTVPMLMRTLQQDVQFEGEPLIPAEVNLIISPFLLHMDKNVFPEPHVFDPERFTPEECSKRHPFSYIPFGAGPRSCIGQKFAMYEIKIILSTVIRFCKIKSITKEEDVKLIPSVLIRPSIPLEVIIEPRLPTGGS</sequence>
<dbReference type="InterPro" id="IPR017972">
    <property type="entry name" value="Cyt_P450_CS"/>
</dbReference>
<keyword evidence="5 13" id="KW-0349">Heme</keyword>
<dbReference type="AlphaFoldDB" id="A0A8S9WYA6"/>
<dbReference type="GO" id="GO:0005506">
    <property type="term" value="F:iron ion binding"/>
    <property type="evidence" value="ECO:0007669"/>
    <property type="project" value="InterPro"/>
</dbReference>
<dbReference type="Pfam" id="PF00067">
    <property type="entry name" value="p450"/>
    <property type="match status" value="1"/>
</dbReference>
<protein>
    <recommendedName>
        <fullName evidence="17">Cytochrome P450</fullName>
    </recommendedName>
</protein>
<evidence type="ECO:0000256" key="14">
    <source>
        <dbReference type="RuleBase" id="RU000461"/>
    </source>
</evidence>
<proteinExistence type="inferred from homology"/>
<evidence type="ECO:0000256" key="8">
    <source>
        <dbReference type="ARBA" id="ARBA00022848"/>
    </source>
</evidence>
<dbReference type="GO" id="GO:0016705">
    <property type="term" value="F:oxidoreductase activity, acting on paired donors, with incorporation or reduction of molecular oxygen"/>
    <property type="evidence" value="ECO:0007669"/>
    <property type="project" value="InterPro"/>
</dbReference>